<dbReference type="KEGG" id="npz:ACX27_14380"/>
<dbReference type="InterPro" id="IPR009631">
    <property type="entry name" value="CGLD27-like"/>
</dbReference>
<keyword evidence="1" id="KW-1133">Transmembrane helix</keyword>
<dbReference type="EMBL" id="CP012036">
    <property type="protein sequence ID" value="ALF53762.1"/>
    <property type="molecule type" value="Genomic_DNA"/>
</dbReference>
<keyword evidence="1" id="KW-0472">Membrane</keyword>
<feature type="transmembrane region" description="Helical" evidence="1">
    <location>
        <begin position="147"/>
        <end position="165"/>
    </location>
</feature>
<keyword evidence="3" id="KW-1185">Reference proteome</keyword>
<dbReference type="RefSeq" id="WP_062293641.1">
    <property type="nucleotide sequence ID" value="NZ_CP012036.1"/>
</dbReference>
<evidence type="ECO:0000256" key="1">
    <source>
        <dbReference type="SAM" id="Phobius"/>
    </source>
</evidence>
<proteinExistence type="predicted"/>
<name>A0A0M5TII6_9NOSO</name>
<gene>
    <name evidence="2" type="ORF">ACX27_14380</name>
</gene>
<dbReference type="Pfam" id="PF06799">
    <property type="entry name" value="CGLD27-like"/>
    <property type="match status" value="1"/>
</dbReference>
<dbReference type="PATRIC" id="fig|224013.5.peg.3475"/>
<dbReference type="PANTHER" id="PTHR34214">
    <property type="match status" value="1"/>
</dbReference>
<dbReference type="Proteomes" id="UP000062645">
    <property type="component" value="Chromosome"/>
</dbReference>
<feature type="transmembrane region" description="Helical" evidence="1">
    <location>
        <begin position="69"/>
        <end position="93"/>
    </location>
</feature>
<dbReference type="PANTHER" id="PTHR34214:SF3">
    <property type="entry name" value="PROTEIN CONSERVED IN THE GREEN LINEAGE AND DIATOMS 27, CHLOROPLASTIC"/>
    <property type="match status" value="1"/>
</dbReference>
<evidence type="ECO:0000313" key="2">
    <source>
        <dbReference type="EMBL" id="ALF53762.1"/>
    </source>
</evidence>
<sequence>MMRSSVSNCPVPTDQQPLNEYEELKTSWLFRDCTLNWREYLTNIAWIWGFSWLLSGPVAAASFPPQKYAAHFVLCGAAGASLGVIFVLLRMYLGWRYVRDRLYSKTVFYEESGWYDGQTWIKPQEVLARDRLIVTYEIKPILQRLQFTFAGLAGMYLIGTIVWHLF</sequence>
<keyword evidence="1" id="KW-0812">Transmembrane</keyword>
<dbReference type="AlphaFoldDB" id="A0A0M5TII6"/>
<reference evidence="3" key="1">
    <citation type="submission" date="2015-07" db="EMBL/GenBank/DDBJ databases">
        <title>Genome Of Nitrogen-Fixing Cyanobacterium Nostoc piscinale CENA21 From Solimoes/Amazon River Floodplain Sediments And Comparative Genomics To Uncover Biosynthetic Natural Products Potential.</title>
        <authorList>
            <person name="Leao T.F."/>
            <person name="Leao P.N."/>
            <person name="Guimaraes P.I."/>
            <person name="de Melo A.G.C."/>
            <person name="Ramos R.T.J."/>
            <person name="Silva A."/>
            <person name="Fiore M.F."/>
            <person name="Schneider M.P.C."/>
        </authorList>
    </citation>
    <scope>NUCLEOTIDE SEQUENCE [LARGE SCALE GENOMIC DNA]</scope>
    <source>
        <strain evidence="3">CENA21</strain>
    </source>
</reference>
<dbReference type="OrthoDB" id="462081at2"/>
<dbReference type="STRING" id="224013.ACX27_14380"/>
<feature type="transmembrane region" description="Helical" evidence="1">
    <location>
        <begin position="40"/>
        <end position="63"/>
    </location>
</feature>
<organism evidence="2 3">
    <name type="scientific">Nostoc piscinale CENA21</name>
    <dbReference type="NCBI Taxonomy" id="224013"/>
    <lineage>
        <taxon>Bacteria</taxon>
        <taxon>Bacillati</taxon>
        <taxon>Cyanobacteriota</taxon>
        <taxon>Cyanophyceae</taxon>
        <taxon>Nostocales</taxon>
        <taxon>Nostocaceae</taxon>
        <taxon>Nostoc</taxon>
    </lineage>
</organism>
<protein>
    <submittedName>
        <fullName evidence="2">Uncharacterized protein</fullName>
    </submittedName>
</protein>
<reference evidence="2 3" key="2">
    <citation type="journal article" date="2016" name="Genome Announc.">
        <title>Draft Genome Sequence of the N2-Fixing Cyanobacterium Nostoc piscinale CENA21, Isolated from the Brazilian Amazon Floodplain.</title>
        <authorList>
            <person name="Leao T."/>
            <person name="Guimaraes P.I."/>
            <person name="de Melo A.G."/>
            <person name="Ramos R.T."/>
            <person name="Leao P.N."/>
            <person name="Silva A."/>
            <person name="Fiore M.F."/>
            <person name="Schneider M.P."/>
        </authorList>
    </citation>
    <scope>NUCLEOTIDE SEQUENCE [LARGE SCALE GENOMIC DNA]</scope>
    <source>
        <strain evidence="2 3">CENA21</strain>
    </source>
</reference>
<accession>A0A0M5TII6</accession>
<evidence type="ECO:0000313" key="3">
    <source>
        <dbReference type="Proteomes" id="UP000062645"/>
    </source>
</evidence>